<dbReference type="RefSeq" id="XP_006820996.1">
    <property type="nucleotide sequence ID" value="XM_006820933.1"/>
</dbReference>
<dbReference type="Pfam" id="PF00916">
    <property type="entry name" value="Sulfate_transp"/>
    <property type="match status" value="1"/>
</dbReference>
<keyword evidence="3 6" id="KW-1133">Transmembrane helix</keyword>
<feature type="transmembrane region" description="Helical" evidence="6">
    <location>
        <begin position="244"/>
        <end position="271"/>
    </location>
</feature>
<feature type="region of interest" description="Disordered" evidence="5">
    <location>
        <begin position="613"/>
        <end position="699"/>
    </location>
</feature>
<feature type="transmembrane region" description="Helical" evidence="6">
    <location>
        <begin position="406"/>
        <end position="428"/>
    </location>
</feature>
<dbReference type="Gene3D" id="3.30.750.24">
    <property type="entry name" value="STAS domain"/>
    <property type="match status" value="1"/>
</dbReference>
<dbReference type="Pfam" id="PF01740">
    <property type="entry name" value="STAS"/>
    <property type="match status" value="1"/>
</dbReference>
<feature type="transmembrane region" description="Helical" evidence="6">
    <location>
        <begin position="479"/>
        <end position="499"/>
    </location>
</feature>
<dbReference type="GeneID" id="102804343"/>
<dbReference type="CDD" id="cd07042">
    <property type="entry name" value="STAS_SulP_like_sulfate_transporter"/>
    <property type="match status" value="1"/>
</dbReference>
<feature type="compositionally biased region" description="Low complexity" evidence="5">
    <location>
        <begin position="654"/>
        <end position="664"/>
    </location>
</feature>
<evidence type="ECO:0000256" key="4">
    <source>
        <dbReference type="ARBA" id="ARBA00023136"/>
    </source>
</evidence>
<keyword evidence="4 6" id="KW-0472">Membrane</keyword>
<evidence type="ECO:0000259" key="7">
    <source>
        <dbReference type="PROSITE" id="PS50801"/>
    </source>
</evidence>
<evidence type="ECO:0000256" key="5">
    <source>
        <dbReference type="SAM" id="MobiDB-lite"/>
    </source>
</evidence>
<evidence type="ECO:0000256" key="1">
    <source>
        <dbReference type="ARBA" id="ARBA00004141"/>
    </source>
</evidence>
<organism evidence="8 9">
    <name type="scientific">Saccoglossus kowalevskii</name>
    <name type="common">Acorn worm</name>
    <dbReference type="NCBI Taxonomy" id="10224"/>
    <lineage>
        <taxon>Eukaryota</taxon>
        <taxon>Metazoa</taxon>
        <taxon>Hemichordata</taxon>
        <taxon>Enteropneusta</taxon>
        <taxon>Harrimaniidae</taxon>
        <taxon>Saccoglossus</taxon>
    </lineage>
</organism>
<evidence type="ECO:0000313" key="8">
    <source>
        <dbReference type="Proteomes" id="UP000694865"/>
    </source>
</evidence>
<dbReference type="PANTHER" id="PTHR11814">
    <property type="entry name" value="SULFATE TRANSPORTER"/>
    <property type="match status" value="1"/>
</dbReference>
<feature type="compositionally biased region" description="Basic and acidic residues" evidence="5">
    <location>
        <begin position="665"/>
        <end position="679"/>
    </location>
</feature>
<evidence type="ECO:0000313" key="9">
    <source>
        <dbReference type="RefSeq" id="XP_006820996.1"/>
    </source>
</evidence>
<dbReference type="InterPro" id="IPR011547">
    <property type="entry name" value="SLC26A/SulP_dom"/>
</dbReference>
<feature type="transmembrane region" description="Helical" evidence="6">
    <location>
        <begin position="325"/>
        <end position="341"/>
    </location>
</feature>
<dbReference type="PROSITE" id="PS50801">
    <property type="entry name" value="STAS"/>
    <property type="match status" value="1"/>
</dbReference>
<protein>
    <submittedName>
        <fullName evidence="9">Prestin-like</fullName>
    </submittedName>
</protein>
<sequence>MASSASLEYLVTGDELANRENQSVQNGFYENNDNVTKNGSIIGKDNDYDGIQVVTGQGNEDQTGQLRSYQINRPLYSEQIFHSEYKANEFEYVPYGQRIKKKVQKCNCGPKCCRGCVVATIPIAGWLPHYVVRNQLLSDVISGLTVCVMNIPQGMAYAMLASVPPVYGLYLGFFAPIVYAVTGTCRELAVGTYSVISIMVSAAIESVVPLYPVDQPPPTGFFNNTNTTATSMPEWDREQELVDAAIILALLVGIIQLILGILRLGWVTIYLSDPFIRGYTTGSGFHVFTSQVDDLLGVSVGSYSGTFGLFYIYRDVFQNIDEWNYVTILLSLSTILTLILIKELEIKFKKQLHGVPLAPELVVVILGTLFSWLLDLEGNYDVDIVGEIPAGIPAPKLPDTTYLTDLIGAAVPIAIVAYAIGIALASLFSQKNSYKIDANQELIAFGSTNFICCFFSCYPASASVARSMVQEGSGATSQIAGLVNSALMLVVLLWIGPLFETLPEHVWWVTCVCVIVFDVDVGLLMGVGYAIFMHVWRTQEPYCTLLGNIPNTDIYKDIMWYEDANEIPGIKIFCMQSSLYFANTAHFKARVFKLTKINPRKILQARARQQAIEEAEERKRRKQMKKNGDLENIGEELGDTSTQNNNLRHRRGNSKSSSISAGSVKSDKWESGKEIDKEPGAYIPEYENSDDDSDNGGVEILPENQIHTIVFDFAPLNFIDSTGLSGLQQLYRQYHKVGVKLCFAHCKKRVRDFLSRCDFYESAGCEEHDTLFVTVHDAVVSVTRRKELENRISPRNDGMPPEETIITEDGIQITRL</sequence>
<evidence type="ECO:0000256" key="6">
    <source>
        <dbReference type="SAM" id="Phobius"/>
    </source>
</evidence>
<feature type="transmembrane region" description="Helical" evidence="6">
    <location>
        <begin position="155"/>
        <end position="181"/>
    </location>
</feature>
<feature type="transmembrane region" description="Helical" evidence="6">
    <location>
        <begin position="188"/>
        <end position="211"/>
    </location>
</feature>
<name>A0ABM0MLV5_SACKO</name>
<evidence type="ECO:0000256" key="2">
    <source>
        <dbReference type="ARBA" id="ARBA00022692"/>
    </source>
</evidence>
<keyword evidence="2 6" id="KW-0812">Transmembrane</keyword>
<feature type="domain" description="STAS" evidence="7">
    <location>
        <begin position="560"/>
        <end position="782"/>
    </location>
</feature>
<dbReference type="InterPro" id="IPR002645">
    <property type="entry name" value="STAS_dom"/>
</dbReference>
<dbReference type="SUPFAM" id="SSF52091">
    <property type="entry name" value="SpoIIaa-like"/>
    <property type="match status" value="1"/>
</dbReference>
<comment type="subcellular location">
    <subcellularLocation>
        <location evidence="1">Membrane</location>
        <topology evidence="1">Multi-pass membrane protein</topology>
    </subcellularLocation>
</comment>
<dbReference type="Proteomes" id="UP000694865">
    <property type="component" value="Unplaced"/>
</dbReference>
<accession>A0ABM0MLV5</accession>
<evidence type="ECO:0000256" key="3">
    <source>
        <dbReference type="ARBA" id="ARBA00022989"/>
    </source>
</evidence>
<feature type="transmembrane region" description="Helical" evidence="6">
    <location>
        <begin position="505"/>
        <end position="532"/>
    </location>
</feature>
<feature type="transmembrane region" description="Helical" evidence="6">
    <location>
        <begin position="292"/>
        <end position="313"/>
    </location>
</feature>
<reference evidence="9" key="1">
    <citation type="submission" date="2025-08" db="UniProtKB">
        <authorList>
            <consortium name="RefSeq"/>
        </authorList>
    </citation>
    <scope>IDENTIFICATION</scope>
    <source>
        <tissue evidence="9">Testes</tissue>
    </source>
</reference>
<proteinExistence type="predicted"/>
<feature type="transmembrane region" description="Helical" evidence="6">
    <location>
        <begin position="353"/>
        <end position="374"/>
    </location>
</feature>
<dbReference type="InterPro" id="IPR001902">
    <property type="entry name" value="SLC26A/SulP_fam"/>
</dbReference>
<keyword evidence="8" id="KW-1185">Reference proteome</keyword>
<gene>
    <name evidence="9" type="primary">LOC102804343</name>
</gene>
<dbReference type="InterPro" id="IPR036513">
    <property type="entry name" value="STAS_dom_sf"/>
</dbReference>